<dbReference type="Gene3D" id="1.10.10.10">
    <property type="entry name" value="Winged helix-like DNA-binding domain superfamily/Winged helix DNA-binding domain"/>
    <property type="match status" value="1"/>
</dbReference>
<evidence type="ECO:0000313" key="5">
    <source>
        <dbReference type="EMBL" id="MBD3324173.1"/>
    </source>
</evidence>
<keyword evidence="2" id="KW-0238">DNA-binding</keyword>
<protein>
    <submittedName>
        <fullName evidence="5">FCD domain-containing protein</fullName>
    </submittedName>
</protein>
<feature type="domain" description="HTH gntR-type" evidence="4">
    <location>
        <begin position="8"/>
        <end position="75"/>
    </location>
</feature>
<comment type="caution">
    <text evidence="5">The sequence shown here is derived from an EMBL/GenBank/DDBJ whole genome shotgun (WGS) entry which is preliminary data.</text>
</comment>
<name>A0A9D5JTY1_9BACT</name>
<dbReference type="EMBL" id="WJJP01000195">
    <property type="protein sequence ID" value="MBD3324173.1"/>
    <property type="molecule type" value="Genomic_DNA"/>
</dbReference>
<dbReference type="GO" id="GO:0003700">
    <property type="term" value="F:DNA-binding transcription factor activity"/>
    <property type="evidence" value="ECO:0007669"/>
    <property type="project" value="InterPro"/>
</dbReference>
<dbReference type="GO" id="GO:0003677">
    <property type="term" value="F:DNA binding"/>
    <property type="evidence" value="ECO:0007669"/>
    <property type="project" value="UniProtKB-KW"/>
</dbReference>
<evidence type="ECO:0000256" key="1">
    <source>
        <dbReference type="ARBA" id="ARBA00023015"/>
    </source>
</evidence>
<dbReference type="PANTHER" id="PTHR43537">
    <property type="entry name" value="TRANSCRIPTIONAL REGULATOR, GNTR FAMILY"/>
    <property type="match status" value="1"/>
</dbReference>
<dbReference type="Proteomes" id="UP000649604">
    <property type="component" value="Unassembled WGS sequence"/>
</dbReference>
<dbReference type="InterPro" id="IPR011711">
    <property type="entry name" value="GntR_C"/>
</dbReference>
<dbReference type="SMART" id="SM00895">
    <property type="entry name" value="FCD"/>
    <property type="match status" value="1"/>
</dbReference>
<keyword evidence="1" id="KW-0805">Transcription regulation</keyword>
<sequence length="215" mass="25274">MKAVKKEKNLKEKAYDIIKHKIVHCELEPGSPISEQELIAEIGASRTPIREALNKLEDEHLIRIYPKRGIFVTEISLKDIVDIYTLREVVEPFAARVAASLIDVRRLEKYRQIWSDPHYDTYEPDEHITIDRQFHRLIAESTGNKYLIQLLFRLYDQVNRIRILSLRKIKERQEETRNEHLQIIHCLIEGDAEGSEQAMKAHLERAKETALKIFP</sequence>
<dbReference type="InterPro" id="IPR008920">
    <property type="entry name" value="TF_FadR/GntR_C"/>
</dbReference>
<evidence type="ECO:0000259" key="4">
    <source>
        <dbReference type="PROSITE" id="PS50949"/>
    </source>
</evidence>
<dbReference type="PROSITE" id="PS50949">
    <property type="entry name" value="HTH_GNTR"/>
    <property type="match status" value="1"/>
</dbReference>
<dbReference type="CDD" id="cd07377">
    <property type="entry name" value="WHTH_GntR"/>
    <property type="match status" value="1"/>
</dbReference>
<dbReference type="InterPro" id="IPR036388">
    <property type="entry name" value="WH-like_DNA-bd_sf"/>
</dbReference>
<dbReference type="InterPro" id="IPR000524">
    <property type="entry name" value="Tscrpt_reg_HTH_GntR"/>
</dbReference>
<dbReference type="SUPFAM" id="SSF48008">
    <property type="entry name" value="GntR ligand-binding domain-like"/>
    <property type="match status" value="1"/>
</dbReference>
<dbReference type="SMART" id="SM00345">
    <property type="entry name" value="HTH_GNTR"/>
    <property type="match status" value="1"/>
</dbReference>
<dbReference type="PANTHER" id="PTHR43537:SF24">
    <property type="entry name" value="GLUCONATE OPERON TRANSCRIPTIONAL REPRESSOR"/>
    <property type="match status" value="1"/>
</dbReference>
<keyword evidence="3" id="KW-0804">Transcription</keyword>
<dbReference type="Pfam" id="PF07729">
    <property type="entry name" value="FCD"/>
    <property type="match status" value="1"/>
</dbReference>
<evidence type="ECO:0000313" key="6">
    <source>
        <dbReference type="Proteomes" id="UP000649604"/>
    </source>
</evidence>
<dbReference type="SUPFAM" id="SSF46785">
    <property type="entry name" value="Winged helix' DNA-binding domain"/>
    <property type="match status" value="1"/>
</dbReference>
<accession>A0A9D5JTY1</accession>
<evidence type="ECO:0000256" key="3">
    <source>
        <dbReference type="ARBA" id="ARBA00023163"/>
    </source>
</evidence>
<gene>
    <name evidence="5" type="ORF">GF339_06285</name>
</gene>
<reference evidence="5" key="1">
    <citation type="submission" date="2019-11" db="EMBL/GenBank/DDBJ databases">
        <title>Microbial mats filling the niche in hypersaline microbial mats.</title>
        <authorList>
            <person name="Wong H.L."/>
            <person name="Macleod F.I."/>
            <person name="White R.A. III"/>
            <person name="Burns B.P."/>
        </authorList>
    </citation>
    <scope>NUCLEOTIDE SEQUENCE</scope>
    <source>
        <strain evidence="5">Rbin_158</strain>
    </source>
</reference>
<dbReference type="Gene3D" id="1.20.120.530">
    <property type="entry name" value="GntR ligand-binding domain-like"/>
    <property type="match status" value="1"/>
</dbReference>
<dbReference type="Pfam" id="PF00392">
    <property type="entry name" value="GntR"/>
    <property type="match status" value="1"/>
</dbReference>
<organism evidence="5 6">
    <name type="scientific">candidate division KSB3 bacterium</name>
    <dbReference type="NCBI Taxonomy" id="2044937"/>
    <lineage>
        <taxon>Bacteria</taxon>
        <taxon>candidate division KSB3</taxon>
    </lineage>
</organism>
<dbReference type="AlphaFoldDB" id="A0A9D5JTY1"/>
<proteinExistence type="predicted"/>
<evidence type="ECO:0000256" key="2">
    <source>
        <dbReference type="ARBA" id="ARBA00023125"/>
    </source>
</evidence>
<dbReference type="InterPro" id="IPR036390">
    <property type="entry name" value="WH_DNA-bd_sf"/>
</dbReference>